<sequence>MRVLCLVTIVVFLATDVSAIWNAFDIEYWRCVMKKTDICPDKDIKFYLYTRATGTRRLRIDVRNHRSLEYSGYDPMKKNVLIIHGFNGTESKRPMTILRDAYLSRNDYNIFTVDWRPLAKFPCYLSALSNMKLVAQCSAQMYSFIMENGGDARETTCVGHSLGAHVCGMISNYLDVKQHKIVGLDPARPLINRYGDRYFRLTKDDAHQVQVIHTNSGILGEVNQVGHIDFCVNGGKMQPGCKGHILRKCEEV</sequence>
<evidence type="ECO:0000313" key="8">
    <source>
        <dbReference type="Proteomes" id="UP001168821"/>
    </source>
</evidence>
<keyword evidence="8" id="KW-1185">Reference proteome</keyword>
<protein>
    <recommendedName>
        <fullName evidence="6">Lipase domain-containing protein</fullName>
    </recommendedName>
</protein>
<evidence type="ECO:0000259" key="6">
    <source>
        <dbReference type="Pfam" id="PF00151"/>
    </source>
</evidence>
<evidence type="ECO:0000313" key="7">
    <source>
        <dbReference type="EMBL" id="KAJ3642637.1"/>
    </source>
</evidence>
<keyword evidence="5" id="KW-0732">Signal</keyword>
<dbReference type="GO" id="GO:0005615">
    <property type="term" value="C:extracellular space"/>
    <property type="evidence" value="ECO:0007669"/>
    <property type="project" value="TreeGrafter"/>
</dbReference>
<dbReference type="GO" id="GO:0017171">
    <property type="term" value="F:serine hydrolase activity"/>
    <property type="evidence" value="ECO:0007669"/>
    <property type="project" value="TreeGrafter"/>
</dbReference>
<dbReference type="EMBL" id="JALNTZ010000008">
    <property type="protein sequence ID" value="KAJ3642637.1"/>
    <property type="molecule type" value="Genomic_DNA"/>
</dbReference>
<name>A0AA38M535_9CUCU</name>
<reference evidence="7" key="1">
    <citation type="journal article" date="2023" name="G3 (Bethesda)">
        <title>Whole genome assemblies of Zophobas morio and Tenebrio molitor.</title>
        <authorList>
            <person name="Kaur S."/>
            <person name="Stinson S.A."/>
            <person name="diCenzo G.C."/>
        </authorList>
    </citation>
    <scope>NUCLEOTIDE SEQUENCE</scope>
    <source>
        <strain evidence="7">QUZm001</strain>
    </source>
</reference>
<keyword evidence="3" id="KW-0964">Secreted</keyword>
<evidence type="ECO:0000256" key="3">
    <source>
        <dbReference type="ARBA" id="ARBA00022525"/>
    </source>
</evidence>
<dbReference type="Pfam" id="PF00151">
    <property type="entry name" value="Lipase"/>
    <property type="match status" value="1"/>
</dbReference>
<dbReference type="SUPFAM" id="SSF53474">
    <property type="entry name" value="alpha/beta-Hydrolases"/>
    <property type="match status" value="1"/>
</dbReference>
<evidence type="ECO:0000256" key="4">
    <source>
        <dbReference type="RuleBase" id="RU004262"/>
    </source>
</evidence>
<dbReference type="GO" id="GO:0016042">
    <property type="term" value="P:lipid catabolic process"/>
    <property type="evidence" value="ECO:0007669"/>
    <property type="project" value="TreeGrafter"/>
</dbReference>
<accession>A0AA38M535</accession>
<organism evidence="7 8">
    <name type="scientific">Zophobas morio</name>
    <dbReference type="NCBI Taxonomy" id="2755281"/>
    <lineage>
        <taxon>Eukaryota</taxon>
        <taxon>Metazoa</taxon>
        <taxon>Ecdysozoa</taxon>
        <taxon>Arthropoda</taxon>
        <taxon>Hexapoda</taxon>
        <taxon>Insecta</taxon>
        <taxon>Pterygota</taxon>
        <taxon>Neoptera</taxon>
        <taxon>Endopterygota</taxon>
        <taxon>Coleoptera</taxon>
        <taxon>Polyphaga</taxon>
        <taxon>Cucujiformia</taxon>
        <taxon>Tenebrionidae</taxon>
        <taxon>Zophobas</taxon>
    </lineage>
</organism>
<evidence type="ECO:0000256" key="1">
    <source>
        <dbReference type="ARBA" id="ARBA00004613"/>
    </source>
</evidence>
<evidence type="ECO:0000256" key="2">
    <source>
        <dbReference type="ARBA" id="ARBA00010701"/>
    </source>
</evidence>
<dbReference type="AlphaFoldDB" id="A0AA38M535"/>
<dbReference type="InterPro" id="IPR029058">
    <property type="entry name" value="AB_hydrolase_fold"/>
</dbReference>
<gene>
    <name evidence="7" type="ORF">Zmor_025400</name>
</gene>
<comment type="similarity">
    <text evidence="2 4">Belongs to the AB hydrolase superfamily. Lipase family.</text>
</comment>
<dbReference type="Proteomes" id="UP001168821">
    <property type="component" value="Unassembled WGS sequence"/>
</dbReference>
<dbReference type="Gene3D" id="3.40.50.1820">
    <property type="entry name" value="alpha/beta hydrolase"/>
    <property type="match status" value="1"/>
</dbReference>
<dbReference type="InterPro" id="IPR000734">
    <property type="entry name" value="TAG_lipase"/>
</dbReference>
<evidence type="ECO:0000256" key="5">
    <source>
        <dbReference type="SAM" id="SignalP"/>
    </source>
</evidence>
<feature type="domain" description="Lipase" evidence="6">
    <location>
        <begin position="41"/>
        <end position="248"/>
    </location>
</feature>
<feature type="chain" id="PRO_5041317878" description="Lipase domain-containing protein" evidence="5">
    <location>
        <begin position="20"/>
        <end position="252"/>
    </location>
</feature>
<dbReference type="InterPro" id="IPR013818">
    <property type="entry name" value="Lipase"/>
</dbReference>
<feature type="signal peptide" evidence="5">
    <location>
        <begin position="1"/>
        <end position="19"/>
    </location>
</feature>
<dbReference type="PANTHER" id="PTHR11610">
    <property type="entry name" value="LIPASE"/>
    <property type="match status" value="1"/>
</dbReference>
<dbReference type="PANTHER" id="PTHR11610:SF36">
    <property type="entry name" value="LIPASE MEMBER H-A-LIKE PROTEIN"/>
    <property type="match status" value="1"/>
</dbReference>
<dbReference type="GO" id="GO:0016298">
    <property type="term" value="F:lipase activity"/>
    <property type="evidence" value="ECO:0007669"/>
    <property type="project" value="InterPro"/>
</dbReference>
<comment type="caution">
    <text evidence="7">The sequence shown here is derived from an EMBL/GenBank/DDBJ whole genome shotgun (WGS) entry which is preliminary data.</text>
</comment>
<comment type="subcellular location">
    <subcellularLocation>
        <location evidence="1">Secreted</location>
    </subcellularLocation>
</comment>
<proteinExistence type="inferred from homology"/>